<dbReference type="CDD" id="cd12239">
    <property type="entry name" value="RRM2_RBM40_like"/>
    <property type="match status" value="1"/>
</dbReference>
<evidence type="ECO:0000256" key="4">
    <source>
        <dbReference type="ARBA" id="ARBA00022884"/>
    </source>
</evidence>
<evidence type="ECO:0000256" key="1">
    <source>
        <dbReference type="ARBA" id="ARBA00004123"/>
    </source>
</evidence>
<sequence>PRVNKMRRKCETLLVRHLPSSLTESEKIDLLKFFGAERVSCMRPTGKLRHTAFATFPTQEAADQALSRLHQAELLGSLLVVEYASQKQADRHFPTKFDRFQEGTGATGDSDSTSKGDFKSKMEEFSLKLHSLSADLGLDYVLNPMLRYAYPPPSPSTVANIATMLISVPKFYNQVLHLMNKMNLPAPFGPLLPQPPMMQHVYAMHQCLAPQEDAEEEPESSEEESEMESDGDSSALLASRQVPLPQKRKKAPKVKRPKLQKLLPPQPIQPDAPKVAEVFDAVADASAAPKQILFNIKPKEAVPNPASSADGSQVESSGGPVVVEEGGFGLLASQPKPAQVEKEQQEENPYDWFGTAFMSQREIRDGRISSEEMRKASVFRNYEPGNPASRLYVKNVAKGVEVEDLFRIYGGYVDVKSELERYTFDIRLMKEGRMKGQAFLTFASESQAERARRDTNGFLLKGRPLVVHFARSAKAKGPAAN</sequence>
<evidence type="ECO:0000259" key="8">
    <source>
        <dbReference type="PROSITE" id="PS50102"/>
    </source>
</evidence>
<dbReference type="GO" id="GO:0030626">
    <property type="term" value="F:U12 snRNA binding"/>
    <property type="evidence" value="ECO:0007669"/>
    <property type="project" value="TreeGrafter"/>
</dbReference>
<dbReference type="CDD" id="cd12238">
    <property type="entry name" value="RRM1_RBM40_like"/>
    <property type="match status" value="1"/>
</dbReference>
<name>V5IDR0_IXORI</name>
<evidence type="ECO:0000313" key="9">
    <source>
        <dbReference type="EMBL" id="JAB72966.1"/>
    </source>
</evidence>
<dbReference type="Gene3D" id="6.10.250.610">
    <property type="match status" value="1"/>
</dbReference>
<keyword evidence="5" id="KW-0539">Nucleus</keyword>
<dbReference type="AlphaFoldDB" id="V5IDR0"/>
<feature type="domain" description="RRM" evidence="8">
    <location>
        <begin position="389"/>
        <end position="472"/>
    </location>
</feature>
<proteinExistence type="evidence at transcript level"/>
<dbReference type="FunFam" id="3.30.70.330:FF:000207">
    <property type="entry name" value="RNA-binding region (RNP1, RRM)-containing 3"/>
    <property type="match status" value="1"/>
</dbReference>
<feature type="region of interest" description="Disordered" evidence="7">
    <location>
        <begin position="211"/>
        <end position="271"/>
    </location>
</feature>
<dbReference type="GO" id="GO:0005689">
    <property type="term" value="C:U12-type spliceosomal complex"/>
    <property type="evidence" value="ECO:0007669"/>
    <property type="project" value="TreeGrafter"/>
</dbReference>
<dbReference type="SMART" id="SM00360">
    <property type="entry name" value="RRM"/>
    <property type="match status" value="2"/>
</dbReference>
<dbReference type="InterPro" id="IPR000504">
    <property type="entry name" value="RRM_dom"/>
</dbReference>
<feature type="compositionally biased region" description="Acidic residues" evidence="7">
    <location>
        <begin position="212"/>
        <end position="231"/>
    </location>
</feature>
<feature type="compositionally biased region" description="Basic residues" evidence="7">
    <location>
        <begin position="246"/>
        <end position="259"/>
    </location>
</feature>
<dbReference type="InterPro" id="IPR035979">
    <property type="entry name" value="RBD_domain_sf"/>
</dbReference>
<accession>V5IDR0</accession>
<comment type="subcellular location">
    <subcellularLocation>
        <location evidence="1">Nucleus</location>
    </subcellularLocation>
</comment>
<dbReference type="PROSITE" id="PS50102">
    <property type="entry name" value="RRM"/>
    <property type="match status" value="2"/>
</dbReference>
<evidence type="ECO:0000256" key="7">
    <source>
        <dbReference type="SAM" id="MobiDB-lite"/>
    </source>
</evidence>
<feature type="region of interest" description="Disordered" evidence="7">
    <location>
        <begin position="94"/>
        <end position="117"/>
    </location>
</feature>
<evidence type="ECO:0000256" key="3">
    <source>
        <dbReference type="ARBA" id="ARBA00022737"/>
    </source>
</evidence>
<dbReference type="EMBL" id="GANP01011502">
    <property type="protein sequence ID" value="JAB72966.1"/>
    <property type="molecule type" value="mRNA"/>
</dbReference>
<dbReference type="PANTHER" id="PTHR16105">
    <property type="entry name" value="RNA-BINDING REGION-CONTAINING PROTEIN 3"/>
    <property type="match status" value="1"/>
</dbReference>
<reference evidence="9" key="1">
    <citation type="journal article" date="2015" name="Sci. Rep.">
        <title>Tissue- and time-dependent transcription in Ixodes ricinus salivary glands and midguts when blood feeding on the vertebrate host.</title>
        <authorList>
            <person name="Kotsyfakis M."/>
            <person name="Schwarz A."/>
            <person name="Erhart J."/>
            <person name="Ribeiro J.M."/>
        </authorList>
    </citation>
    <scope>NUCLEOTIDE SEQUENCE</scope>
    <source>
        <tissue evidence="9">Salivary gland and midgut</tissue>
    </source>
</reference>
<evidence type="ECO:0000256" key="6">
    <source>
        <dbReference type="PROSITE-ProRule" id="PRU00176"/>
    </source>
</evidence>
<keyword evidence="4 6" id="KW-0694">RNA-binding</keyword>
<dbReference type="SUPFAM" id="SSF54928">
    <property type="entry name" value="RNA-binding domain, RBD"/>
    <property type="match status" value="2"/>
</dbReference>
<dbReference type="FunFam" id="3.30.70.330:FF:000948">
    <property type="entry name" value="RNA-binding region (RNP1, RRM) containing 3"/>
    <property type="match status" value="1"/>
</dbReference>
<evidence type="ECO:0000256" key="2">
    <source>
        <dbReference type="ARBA" id="ARBA00020364"/>
    </source>
</evidence>
<dbReference type="InterPro" id="IPR045164">
    <property type="entry name" value="RBM41/RNPC3"/>
</dbReference>
<dbReference type="GO" id="GO:0097157">
    <property type="term" value="F:pre-mRNA intronic binding"/>
    <property type="evidence" value="ECO:0007669"/>
    <property type="project" value="TreeGrafter"/>
</dbReference>
<dbReference type="InterPro" id="IPR012677">
    <property type="entry name" value="Nucleotide-bd_a/b_plait_sf"/>
</dbReference>
<evidence type="ECO:0000256" key="5">
    <source>
        <dbReference type="ARBA" id="ARBA00023242"/>
    </source>
</evidence>
<dbReference type="PANTHER" id="PTHR16105:SF0">
    <property type="entry name" value="RNA-BINDING REGION-CONTAINING PROTEIN 3"/>
    <property type="match status" value="1"/>
</dbReference>
<feature type="non-terminal residue" evidence="9">
    <location>
        <position position="1"/>
    </location>
</feature>
<protein>
    <recommendedName>
        <fullName evidence="2">RNA-binding region-containing protein 3</fullName>
    </recommendedName>
</protein>
<dbReference type="GO" id="GO:0000398">
    <property type="term" value="P:mRNA splicing, via spliceosome"/>
    <property type="evidence" value="ECO:0007669"/>
    <property type="project" value="TreeGrafter"/>
</dbReference>
<dbReference type="Gene3D" id="3.30.70.330">
    <property type="match status" value="2"/>
</dbReference>
<keyword evidence="3" id="KW-0677">Repeat</keyword>
<organism evidence="9">
    <name type="scientific">Ixodes ricinus</name>
    <name type="common">Common tick</name>
    <name type="synonym">Acarus ricinus</name>
    <dbReference type="NCBI Taxonomy" id="34613"/>
    <lineage>
        <taxon>Eukaryota</taxon>
        <taxon>Metazoa</taxon>
        <taxon>Ecdysozoa</taxon>
        <taxon>Arthropoda</taxon>
        <taxon>Chelicerata</taxon>
        <taxon>Arachnida</taxon>
        <taxon>Acari</taxon>
        <taxon>Parasitiformes</taxon>
        <taxon>Ixodida</taxon>
        <taxon>Ixodoidea</taxon>
        <taxon>Ixodidae</taxon>
        <taxon>Ixodinae</taxon>
        <taxon>Ixodes</taxon>
    </lineage>
</organism>
<feature type="domain" description="RRM" evidence="8">
    <location>
        <begin position="11"/>
        <end position="86"/>
    </location>
</feature>
<dbReference type="Pfam" id="PF00076">
    <property type="entry name" value="RRM_1"/>
    <property type="match status" value="2"/>
</dbReference>
<dbReference type="InterPro" id="IPR034147">
    <property type="entry name" value="RBM40_RRM1"/>
</dbReference>